<comment type="cofactor">
    <cofactor evidence="1">
        <name>pyridoxal 5'-phosphate</name>
        <dbReference type="ChEBI" id="CHEBI:597326"/>
    </cofactor>
</comment>
<dbReference type="Gene3D" id="3.90.1150.10">
    <property type="entry name" value="Aspartate Aminotransferase, domain 1"/>
    <property type="match status" value="1"/>
</dbReference>
<organism evidence="6 7">
    <name type="scientific">Labrys monachus</name>
    <dbReference type="NCBI Taxonomy" id="217067"/>
    <lineage>
        <taxon>Bacteria</taxon>
        <taxon>Pseudomonadati</taxon>
        <taxon>Pseudomonadota</taxon>
        <taxon>Alphaproteobacteria</taxon>
        <taxon>Hyphomicrobiales</taxon>
        <taxon>Xanthobacteraceae</taxon>
        <taxon>Labrys</taxon>
    </lineage>
</organism>
<dbReference type="InterPro" id="IPR015421">
    <property type="entry name" value="PyrdxlP-dep_Trfase_major"/>
</dbReference>
<evidence type="ECO:0000313" key="6">
    <source>
        <dbReference type="EMBL" id="MDQ0396106.1"/>
    </source>
</evidence>
<comment type="caution">
    <text evidence="6">The sequence shown here is derived from an EMBL/GenBank/DDBJ whole genome shotgun (WGS) entry which is preliminary data.</text>
</comment>
<feature type="domain" description="Aromatic amino acid beta-eliminating lyase/threonine aldolase" evidence="5">
    <location>
        <begin position="3"/>
        <end position="297"/>
    </location>
</feature>
<dbReference type="InterPro" id="IPR015422">
    <property type="entry name" value="PyrdxlP-dep_Trfase_small"/>
</dbReference>
<dbReference type="EC" id="4.1.2.5" evidence="6"/>
<dbReference type="EMBL" id="JAUSVK010000001">
    <property type="protein sequence ID" value="MDQ0396106.1"/>
    <property type="molecule type" value="Genomic_DNA"/>
</dbReference>
<name>A0ABU0FNR5_9HYPH</name>
<dbReference type="PANTHER" id="PTHR48097:SF5">
    <property type="entry name" value="LOW SPECIFICITY L-THREONINE ALDOLASE"/>
    <property type="match status" value="1"/>
</dbReference>
<evidence type="ECO:0000259" key="5">
    <source>
        <dbReference type="Pfam" id="PF01212"/>
    </source>
</evidence>
<keyword evidence="4" id="KW-0663">Pyridoxal phosphate</keyword>
<protein>
    <submittedName>
        <fullName evidence="6">Threonine aldolase</fullName>
        <ecNumber evidence="6">4.1.2.5</ecNumber>
    </submittedName>
</protein>
<accession>A0ABU0FNR5</accession>
<reference evidence="6 7" key="1">
    <citation type="submission" date="2023-07" db="EMBL/GenBank/DDBJ databases">
        <title>Genomic Encyclopedia of Type Strains, Phase IV (KMG-IV): sequencing the most valuable type-strain genomes for metagenomic binning, comparative biology and taxonomic classification.</title>
        <authorList>
            <person name="Goeker M."/>
        </authorList>
    </citation>
    <scope>NUCLEOTIDE SEQUENCE [LARGE SCALE GENOMIC DNA]</scope>
    <source>
        <strain evidence="6 7">DSM 5896</strain>
    </source>
</reference>
<gene>
    <name evidence="6" type="ORF">J3R73_005898</name>
</gene>
<keyword evidence="6" id="KW-0456">Lyase</keyword>
<evidence type="ECO:0000256" key="1">
    <source>
        <dbReference type="ARBA" id="ARBA00001933"/>
    </source>
</evidence>
<keyword evidence="7" id="KW-1185">Reference proteome</keyword>
<dbReference type="GO" id="GO:0004793">
    <property type="term" value="F:threonine aldolase activity"/>
    <property type="evidence" value="ECO:0007669"/>
    <property type="project" value="UniProtKB-EC"/>
</dbReference>
<proteinExistence type="inferred from homology"/>
<comment type="similarity">
    <text evidence="2">Belongs to the threonine aldolase family.</text>
</comment>
<dbReference type="Pfam" id="PF01212">
    <property type="entry name" value="Beta_elim_lyase"/>
    <property type="match status" value="1"/>
</dbReference>
<evidence type="ECO:0000256" key="4">
    <source>
        <dbReference type="ARBA" id="ARBA00022898"/>
    </source>
</evidence>
<dbReference type="PANTHER" id="PTHR48097">
    <property type="entry name" value="L-THREONINE ALDOLASE-RELATED"/>
    <property type="match status" value="1"/>
</dbReference>
<evidence type="ECO:0000256" key="3">
    <source>
        <dbReference type="ARBA" id="ARBA00011881"/>
    </source>
</evidence>
<evidence type="ECO:0000256" key="2">
    <source>
        <dbReference type="ARBA" id="ARBA00006966"/>
    </source>
</evidence>
<dbReference type="RefSeq" id="WP_307435872.1">
    <property type="nucleotide sequence ID" value="NZ_JAUSVK010000001.1"/>
</dbReference>
<dbReference type="InterPro" id="IPR001597">
    <property type="entry name" value="ArAA_b-elim_lyase/Thr_aldolase"/>
</dbReference>
<sequence>MNFASDNWAGASPRILEALAAGNGGLAPAYGQDDLTREANARLSALFGRDVGVFTAATGTAANSLALAALCPPYGAVYAHEDAHIIADEGGAPEFITQGARLIGIGGLAGKIDPARFETVAGRASGPAGRLPVPAALSLTQATECGTVYRPEEILALTGPARERGLKVHMDGARFPNALAFLKQLSNDIAPADVTWKAGIDALSFGFTKTGALMAEAVVLFDAEKAAEIEWRRKRSGHIVSKARLIAIQIIAMLEDDHWLDLARHANAMAALLDKGLRAAGHEIAFPVEANEVFAVLPKALIERLRQAGGRFYEWPRGSLAPERHPGPDADLVRLVTSFATRPDEVEAFARLAAG</sequence>
<dbReference type="Proteomes" id="UP001237448">
    <property type="component" value="Unassembled WGS sequence"/>
</dbReference>
<dbReference type="SUPFAM" id="SSF53383">
    <property type="entry name" value="PLP-dependent transferases"/>
    <property type="match status" value="1"/>
</dbReference>
<dbReference type="Gene3D" id="3.40.640.10">
    <property type="entry name" value="Type I PLP-dependent aspartate aminotransferase-like (Major domain)"/>
    <property type="match status" value="1"/>
</dbReference>
<comment type="subunit">
    <text evidence="3">Homotetramer.</text>
</comment>
<dbReference type="InterPro" id="IPR015424">
    <property type="entry name" value="PyrdxlP-dep_Trfase"/>
</dbReference>
<evidence type="ECO:0000313" key="7">
    <source>
        <dbReference type="Proteomes" id="UP001237448"/>
    </source>
</evidence>